<reference evidence="1 2" key="1">
    <citation type="journal article" date="2022" name="New Phytol.">
        <title>Ecological generalism drives hyperdiversity of secondary metabolite gene clusters in xylarialean endophytes.</title>
        <authorList>
            <person name="Franco M.E.E."/>
            <person name="Wisecaver J.H."/>
            <person name="Arnold A.E."/>
            <person name="Ju Y.M."/>
            <person name="Slot J.C."/>
            <person name="Ahrendt S."/>
            <person name="Moore L.P."/>
            <person name="Eastman K.E."/>
            <person name="Scott K."/>
            <person name="Konkel Z."/>
            <person name="Mondo S.J."/>
            <person name="Kuo A."/>
            <person name="Hayes R.D."/>
            <person name="Haridas S."/>
            <person name="Andreopoulos B."/>
            <person name="Riley R."/>
            <person name="LaButti K."/>
            <person name="Pangilinan J."/>
            <person name="Lipzen A."/>
            <person name="Amirebrahimi M."/>
            <person name="Yan J."/>
            <person name="Adam C."/>
            <person name="Keymanesh K."/>
            <person name="Ng V."/>
            <person name="Louie K."/>
            <person name="Northen T."/>
            <person name="Drula E."/>
            <person name="Henrissat B."/>
            <person name="Hsieh H.M."/>
            <person name="Youens-Clark K."/>
            <person name="Lutzoni F."/>
            <person name="Miadlikowska J."/>
            <person name="Eastwood D.C."/>
            <person name="Hamelin R.C."/>
            <person name="Grigoriev I.V."/>
            <person name="U'Ren J.M."/>
        </authorList>
    </citation>
    <scope>NUCLEOTIDE SEQUENCE [LARGE SCALE GENOMIC DNA]</scope>
    <source>
        <strain evidence="1 2">ER1909</strain>
    </source>
</reference>
<sequence length="495" mass="56864">MALPFLPEEILEHIFSYLLPDSNASLLQRRDIKWLKKNWMIPPSGLLSVCLSSKTFRRIAQPLLYRDITIVDGYSRVLLIRTLIECPILRQYVRIMRGYDGYWLPEAPGDVAETARRALFTAQISLGLPAKLRRIFARALKCADREKQQLLLIALCPKLEVIDLRMAFETNLAHKVLSQVTKVRKGIDQPTCSLEEMPSERLLSTGHLSRLRKLRLFLQPAHQTVFTILPGLPGLRTLVFHEPHGAPWRRTGGQLELRHLNLIKPHMFRHELLDLLHNCPKLQLLQIKLSSSTLSRATQTHLSDLGHALRDYENPPLESLIIHYDGCNTRSRGRIGSLLSLSNLKRLSLYFEDLIGDLWSSVYAVLTAPGRSPLRLDEELPKSLERLELQCFWANENFLGHFHHNFFSFLSNGILPNLRQILLQDYPDEPSIYTSGPTVVSYTRDDGSPNWTLTYYGLDKLKQVFWVLKNCPMVNQGLLSVEYGPRSEPRVDNLW</sequence>
<proteinExistence type="predicted"/>
<evidence type="ECO:0000313" key="1">
    <source>
        <dbReference type="EMBL" id="KAI6085484.1"/>
    </source>
</evidence>
<name>A0ACC0CYK1_9PEZI</name>
<protein>
    <submittedName>
        <fullName evidence="1">Uncharacterized protein</fullName>
    </submittedName>
</protein>
<comment type="caution">
    <text evidence="1">The sequence shown here is derived from an EMBL/GenBank/DDBJ whole genome shotgun (WGS) entry which is preliminary data.</text>
</comment>
<dbReference type="Proteomes" id="UP001497680">
    <property type="component" value="Unassembled WGS sequence"/>
</dbReference>
<organism evidence="1 2">
    <name type="scientific">Hypoxylon rubiginosum</name>
    <dbReference type="NCBI Taxonomy" id="110542"/>
    <lineage>
        <taxon>Eukaryota</taxon>
        <taxon>Fungi</taxon>
        <taxon>Dikarya</taxon>
        <taxon>Ascomycota</taxon>
        <taxon>Pezizomycotina</taxon>
        <taxon>Sordariomycetes</taxon>
        <taxon>Xylariomycetidae</taxon>
        <taxon>Xylariales</taxon>
        <taxon>Hypoxylaceae</taxon>
        <taxon>Hypoxylon</taxon>
    </lineage>
</organism>
<evidence type="ECO:0000313" key="2">
    <source>
        <dbReference type="Proteomes" id="UP001497680"/>
    </source>
</evidence>
<dbReference type="EMBL" id="MU394325">
    <property type="protein sequence ID" value="KAI6085484.1"/>
    <property type="molecule type" value="Genomic_DNA"/>
</dbReference>
<accession>A0ACC0CYK1</accession>
<keyword evidence="2" id="KW-1185">Reference proteome</keyword>
<gene>
    <name evidence="1" type="ORF">F4821DRAFT_260990</name>
</gene>